<name>A0AAW5EQG6_NOVHA</name>
<evidence type="ECO:0000256" key="7">
    <source>
        <dbReference type="ARBA" id="ARBA00023002"/>
    </source>
</evidence>
<evidence type="ECO:0000256" key="3">
    <source>
        <dbReference type="ARBA" id="ARBA00012608"/>
    </source>
</evidence>
<dbReference type="GO" id="GO:0050660">
    <property type="term" value="F:flavin adenine dinucleotide binding"/>
    <property type="evidence" value="ECO:0007669"/>
    <property type="project" value="InterPro"/>
</dbReference>
<organism evidence="13 14">
    <name type="scientific">Novacetimonas hansenii</name>
    <name type="common">Komagataeibacter hansenii</name>
    <dbReference type="NCBI Taxonomy" id="436"/>
    <lineage>
        <taxon>Bacteria</taxon>
        <taxon>Pseudomonadati</taxon>
        <taxon>Pseudomonadota</taxon>
        <taxon>Alphaproteobacteria</taxon>
        <taxon>Acetobacterales</taxon>
        <taxon>Acetobacteraceae</taxon>
        <taxon>Novacetimonas</taxon>
    </lineage>
</organism>
<keyword evidence="7 11" id="KW-0560">Oxidoreductase</keyword>
<dbReference type="Proteomes" id="UP001202887">
    <property type="component" value="Unassembled WGS sequence"/>
</dbReference>
<comment type="caution">
    <text evidence="13">The sequence shown here is derived from an EMBL/GenBank/DDBJ whole genome shotgun (WGS) entry which is preliminary data.</text>
</comment>
<evidence type="ECO:0000256" key="6">
    <source>
        <dbReference type="ARBA" id="ARBA00022827"/>
    </source>
</evidence>
<dbReference type="GeneID" id="61365820"/>
<dbReference type="InterPro" id="IPR023753">
    <property type="entry name" value="FAD/NAD-binding_dom"/>
</dbReference>
<comment type="miscellaneous">
    <text evidence="11">The active site is a redox-active disulfide bond.</text>
</comment>
<dbReference type="PANTHER" id="PTHR22912">
    <property type="entry name" value="DISULFIDE OXIDOREDUCTASE"/>
    <property type="match status" value="1"/>
</dbReference>
<dbReference type="GO" id="GO:0005737">
    <property type="term" value="C:cytoplasm"/>
    <property type="evidence" value="ECO:0007669"/>
    <property type="project" value="UniProtKB-ARBA"/>
</dbReference>
<dbReference type="NCBIfam" id="TIGR01350">
    <property type="entry name" value="lipoamide_DH"/>
    <property type="match status" value="1"/>
</dbReference>
<dbReference type="GO" id="GO:0004148">
    <property type="term" value="F:dihydrolipoyl dehydrogenase (NADH) activity"/>
    <property type="evidence" value="ECO:0007669"/>
    <property type="project" value="UniProtKB-EC"/>
</dbReference>
<comment type="cofactor">
    <cofactor evidence="11">
        <name>FAD</name>
        <dbReference type="ChEBI" id="CHEBI:57692"/>
    </cofactor>
    <text evidence="11">Binds 1 FAD per subunit.</text>
</comment>
<evidence type="ECO:0000313" key="13">
    <source>
        <dbReference type="EMBL" id="MCJ8353964.1"/>
    </source>
</evidence>
<reference evidence="13" key="1">
    <citation type="journal article" date="2021" name="Polymers (Basel)">
        <title>Highly Stretchable Bacterial Cellulose Produced by Komagataeibacter hansenii SI1.</title>
        <authorList>
            <person name="Cielecka I."/>
            <person name="Ryngajllo M."/>
            <person name="Maniukiewicz W."/>
            <person name="Bielecki S."/>
        </authorList>
    </citation>
    <scope>NUCLEOTIDE SEQUENCE</scope>
    <source>
        <strain evidence="13">SI1</strain>
    </source>
</reference>
<comment type="catalytic activity">
    <reaction evidence="11">
        <text>N(6)-[(R)-dihydrolipoyl]-L-lysyl-[protein] + NAD(+) = N(6)-[(R)-lipoyl]-L-lysyl-[protein] + NADH + H(+)</text>
        <dbReference type="Rhea" id="RHEA:15045"/>
        <dbReference type="Rhea" id="RHEA-COMP:10474"/>
        <dbReference type="Rhea" id="RHEA-COMP:10475"/>
        <dbReference type="ChEBI" id="CHEBI:15378"/>
        <dbReference type="ChEBI" id="CHEBI:57540"/>
        <dbReference type="ChEBI" id="CHEBI:57945"/>
        <dbReference type="ChEBI" id="CHEBI:83099"/>
        <dbReference type="ChEBI" id="CHEBI:83100"/>
        <dbReference type="EC" id="1.8.1.4"/>
    </reaction>
</comment>
<evidence type="ECO:0000256" key="2">
    <source>
        <dbReference type="ARBA" id="ARBA00007532"/>
    </source>
</evidence>
<keyword evidence="6 11" id="KW-0274">FAD</keyword>
<evidence type="ECO:0000256" key="5">
    <source>
        <dbReference type="ARBA" id="ARBA00022823"/>
    </source>
</evidence>
<evidence type="ECO:0000256" key="10">
    <source>
        <dbReference type="ARBA" id="ARBA00023284"/>
    </source>
</evidence>
<gene>
    <name evidence="13" type="primary">lpdA</name>
    <name evidence="13" type="ORF">K1W68_08175</name>
</gene>
<dbReference type="Gene3D" id="2.40.50.100">
    <property type="match status" value="1"/>
</dbReference>
<dbReference type="RefSeq" id="WP_075632459.1">
    <property type="nucleotide sequence ID" value="NZ_CP062147.1"/>
</dbReference>
<keyword evidence="10 11" id="KW-0676">Redox-active center</keyword>
<proteinExistence type="inferred from homology"/>
<keyword evidence="5" id="KW-0450">Lipoyl</keyword>
<evidence type="ECO:0000256" key="11">
    <source>
        <dbReference type="RuleBase" id="RU003692"/>
    </source>
</evidence>
<dbReference type="InterPro" id="IPR011053">
    <property type="entry name" value="Single_hybrid_motif"/>
</dbReference>
<dbReference type="FunFam" id="3.30.390.30:FF:000001">
    <property type="entry name" value="Dihydrolipoyl dehydrogenase"/>
    <property type="match status" value="1"/>
</dbReference>
<evidence type="ECO:0000256" key="4">
    <source>
        <dbReference type="ARBA" id="ARBA00022630"/>
    </source>
</evidence>
<dbReference type="GO" id="GO:1990234">
    <property type="term" value="C:transferase complex"/>
    <property type="evidence" value="ECO:0007669"/>
    <property type="project" value="UniProtKB-ARBA"/>
</dbReference>
<dbReference type="GO" id="GO:0045333">
    <property type="term" value="P:cellular respiration"/>
    <property type="evidence" value="ECO:0007669"/>
    <property type="project" value="UniProtKB-ARBA"/>
</dbReference>
<dbReference type="InterPro" id="IPR003016">
    <property type="entry name" value="2-oxoA_DH_lipoyl-BS"/>
</dbReference>
<keyword evidence="9" id="KW-1015">Disulfide bond</keyword>
<dbReference type="InterPro" id="IPR004099">
    <property type="entry name" value="Pyr_nucl-diS_OxRdtase_dimer"/>
</dbReference>
<sequence length="585" mass="60273">MTIEIKVPTLGESVTTATIGKWLKQPGETVSADDPIVELETDKVSVEVPAPQAGVLGAHKVAEGDEVEVGAILTTLEAGGAAAAAKPAAPAKAAAPAAAPVSAPAASAPVASTPAAPVAAPPAETDYDVIVIGAGPGGYVCAIRAAQLGFKVACVEKRATLGGTCLNVGCIPSKALLQQSENFHAAKDEYADMGIIIDSVKLDLNRMMARKQSVVDANVKGVEFLFKKNKVTWLKGEGRVEGTGRITVNGKPVTAKHIIIASGSDSAVLPGVDVDEKQIVTSTGALELSAVPKKMVVIGGGVIGLELGSVWHRLGAEVTVIEYLDRLVPGTDNEIAKQFQRILTKQGLEMKLGHKVTKAVKGPKGVTLTVEPSAGGTAETIDADIVLVAIGRSAASKNMGLEEAGIALDKRGRIVTDAHYATNVPGIYAIGDVIAGPMLAHKAEEEGVAIAELLAGQAGHVNYGAIPAVVYTWPEVATVGKTEEVLKEEGVAYKVGKFPFTANGRARAIGMTDGFVKVLADAKTDAVLGVHIIGPMAGELIAECTMAIEFGASSEDIARTCHAHPTLSEAVKEAALDVDKRAIHI</sequence>
<keyword evidence="4 11" id="KW-0285">Flavoprotein</keyword>
<dbReference type="Gene3D" id="3.30.390.30">
    <property type="match status" value="1"/>
</dbReference>
<dbReference type="PRINTS" id="PR00368">
    <property type="entry name" value="FADPNR"/>
</dbReference>
<dbReference type="SUPFAM" id="SSF51905">
    <property type="entry name" value="FAD/NAD(P)-binding domain"/>
    <property type="match status" value="1"/>
</dbReference>
<comment type="cofactor">
    <cofactor evidence="1">
        <name>(R)-lipoate</name>
        <dbReference type="ChEBI" id="CHEBI:83088"/>
    </cofactor>
</comment>
<evidence type="ECO:0000256" key="8">
    <source>
        <dbReference type="ARBA" id="ARBA00023027"/>
    </source>
</evidence>
<dbReference type="Pfam" id="PF07992">
    <property type="entry name" value="Pyr_redox_2"/>
    <property type="match status" value="1"/>
</dbReference>
<dbReference type="InterPro" id="IPR036188">
    <property type="entry name" value="FAD/NAD-bd_sf"/>
</dbReference>
<reference evidence="13" key="2">
    <citation type="submission" date="2022-03" db="EMBL/GenBank/DDBJ databases">
        <authorList>
            <person name="Ryngajllo M."/>
            <person name="Jacek P."/>
            <person name="Kubiak K."/>
        </authorList>
    </citation>
    <scope>NUCLEOTIDE SEQUENCE</scope>
    <source>
        <strain evidence="13">SI1</strain>
    </source>
</reference>
<protein>
    <recommendedName>
        <fullName evidence="3 11">Dihydrolipoyl dehydrogenase</fullName>
        <ecNumber evidence="3 11">1.8.1.4</ecNumber>
    </recommendedName>
</protein>
<dbReference type="Pfam" id="PF02852">
    <property type="entry name" value="Pyr_redox_dim"/>
    <property type="match status" value="1"/>
</dbReference>
<accession>A0AAW5EQG6</accession>
<dbReference type="PANTHER" id="PTHR22912:SF151">
    <property type="entry name" value="DIHYDROLIPOYL DEHYDROGENASE, MITOCHONDRIAL"/>
    <property type="match status" value="1"/>
</dbReference>
<dbReference type="PRINTS" id="PR00411">
    <property type="entry name" value="PNDRDTASEI"/>
</dbReference>
<dbReference type="SUPFAM" id="SSF51230">
    <property type="entry name" value="Single hybrid motif"/>
    <property type="match status" value="1"/>
</dbReference>
<dbReference type="AlphaFoldDB" id="A0AAW5EQG6"/>
<dbReference type="CDD" id="cd06849">
    <property type="entry name" value="lipoyl_domain"/>
    <property type="match status" value="1"/>
</dbReference>
<dbReference type="PROSITE" id="PS00189">
    <property type="entry name" value="LIPOYL"/>
    <property type="match status" value="1"/>
</dbReference>
<dbReference type="Gene3D" id="3.50.50.60">
    <property type="entry name" value="FAD/NAD(P)-binding domain"/>
    <property type="match status" value="2"/>
</dbReference>
<evidence type="ECO:0000259" key="12">
    <source>
        <dbReference type="PROSITE" id="PS50968"/>
    </source>
</evidence>
<dbReference type="InterPro" id="IPR016156">
    <property type="entry name" value="FAD/NAD-linked_Rdtase_dimer_sf"/>
</dbReference>
<feature type="domain" description="Lipoyl-binding" evidence="12">
    <location>
        <begin position="2"/>
        <end position="77"/>
    </location>
</feature>
<dbReference type="EC" id="1.8.1.4" evidence="3 11"/>
<dbReference type="Pfam" id="PF00364">
    <property type="entry name" value="Biotin_lipoyl"/>
    <property type="match status" value="1"/>
</dbReference>
<dbReference type="InterPro" id="IPR050151">
    <property type="entry name" value="Class-I_Pyr_Nuc-Dis_Oxidored"/>
</dbReference>
<evidence type="ECO:0000256" key="9">
    <source>
        <dbReference type="ARBA" id="ARBA00023157"/>
    </source>
</evidence>
<dbReference type="SUPFAM" id="SSF55424">
    <property type="entry name" value="FAD/NAD-linked reductases, dimerisation (C-terminal) domain"/>
    <property type="match status" value="1"/>
</dbReference>
<dbReference type="FunFam" id="3.50.50.60:FF:000025">
    <property type="entry name" value="Dihydrolipoyl dehydrogenase"/>
    <property type="match status" value="1"/>
</dbReference>
<dbReference type="InterPro" id="IPR006258">
    <property type="entry name" value="Lipoamide_DH"/>
</dbReference>
<keyword evidence="8 11" id="KW-0520">NAD</keyword>
<dbReference type="PROSITE" id="PS00076">
    <property type="entry name" value="PYRIDINE_REDOX_1"/>
    <property type="match status" value="1"/>
</dbReference>
<comment type="similarity">
    <text evidence="2 11">Belongs to the class-I pyridine nucleotide-disulfide oxidoreductase family.</text>
</comment>
<dbReference type="GO" id="GO:0006103">
    <property type="term" value="P:2-oxoglutarate metabolic process"/>
    <property type="evidence" value="ECO:0007669"/>
    <property type="project" value="TreeGrafter"/>
</dbReference>
<evidence type="ECO:0000313" key="14">
    <source>
        <dbReference type="Proteomes" id="UP001202887"/>
    </source>
</evidence>
<evidence type="ECO:0000256" key="1">
    <source>
        <dbReference type="ARBA" id="ARBA00001938"/>
    </source>
</evidence>
<dbReference type="InterPro" id="IPR012999">
    <property type="entry name" value="Pyr_OxRdtase_I_AS"/>
</dbReference>
<dbReference type="PROSITE" id="PS50968">
    <property type="entry name" value="BIOTINYL_LIPOYL"/>
    <property type="match status" value="1"/>
</dbReference>
<dbReference type="InterPro" id="IPR000089">
    <property type="entry name" value="Biotin_lipoyl"/>
</dbReference>
<dbReference type="EMBL" id="JAIBCX010000017">
    <property type="protein sequence ID" value="MCJ8353964.1"/>
    <property type="molecule type" value="Genomic_DNA"/>
</dbReference>